<name>A0ABW7SK15_9ACTN</name>
<evidence type="ECO:0000313" key="2">
    <source>
        <dbReference type="EMBL" id="MFI0793254.1"/>
    </source>
</evidence>
<feature type="compositionally biased region" description="Basic and acidic residues" evidence="1">
    <location>
        <begin position="148"/>
        <end position="170"/>
    </location>
</feature>
<dbReference type="Pfam" id="PF02575">
    <property type="entry name" value="YbaB_DNA_bd"/>
    <property type="match status" value="1"/>
</dbReference>
<dbReference type="InterPro" id="IPR004401">
    <property type="entry name" value="YbaB/EbfC"/>
</dbReference>
<dbReference type="EMBL" id="JBIRPU010000005">
    <property type="protein sequence ID" value="MFI0793254.1"/>
    <property type="molecule type" value="Genomic_DNA"/>
</dbReference>
<dbReference type="RefSeq" id="WP_396678519.1">
    <property type="nucleotide sequence ID" value="NZ_JBIRPU010000005.1"/>
</dbReference>
<protein>
    <submittedName>
        <fullName evidence="2">YbaB/EbfC family nucleoid-associated protein</fullName>
    </submittedName>
</protein>
<dbReference type="Gene3D" id="3.30.1310.10">
    <property type="entry name" value="Nucleoid-associated protein YbaB-like domain"/>
    <property type="match status" value="1"/>
</dbReference>
<dbReference type="InterPro" id="IPR036894">
    <property type="entry name" value="YbaB-like_sf"/>
</dbReference>
<gene>
    <name evidence="2" type="ORF">ACH4OY_11210</name>
</gene>
<dbReference type="Proteomes" id="UP001611075">
    <property type="component" value="Unassembled WGS sequence"/>
</dbReference>
<keyword evidence="3" id="KW-1185">Reference proteome</keyword>
<feature type="region of interest" description="Disordered" evidence="1">
    <location>
        <begin position="134"/>
        <end position="170"/>
    </location>
</feature>
<proteinExistence type="predicted"/>
<reference evidence="2 3" key="1">
    <citation type="submission" date="2024-10" db="EMBL/GenBank/DDBJ databases">
        <title>The Natural Products Discovery Center: Release of the First 8490 Sequenced Strains for Exploring Actinobacteria Biosynthetic Diversity.</title>
        <authorList>
            <person name="Kalkreuter E."/>
            <person name="Kautsar S.A."/>
            <person name="Yang D."/>
            <person name="Bader C.D."/>
            <person name="Teijaro C.N."/>
            <person name="Fluegel L."/>
            <person name="Davis C.M."/>
            <person name="Simpson J.R."/>
            <person name="Lauterbach L."/>
            <person name="Steele A.D."/>
            <person name="Gui C."/>
            <person name="Meng S."/>
            <person name="Li G."/>
            <person name="Viehrig K."/>
            <person name="Ye F."/>
            <person name="Su P."/>
            <person name="Kiefer A.F."/>
            <person name="Nichols A."/>
            <person name="Cepeda A.J."/>
            <person name="Yan W."/>
            <person name="Fan B."/>
            <person name="Jiang Y."/>
            <person name="Adhikari A."/>
            <person name="Zheng C.-J."/>
            <person name="Schuster L."/>
            <person name="Cowan T.M."/>
            <person name="Smanski M.J."/>
            <person name="Chevrette M.G."/>
            <person name="De Carvalho L.P.S."/>
            <person name="Shen B."/>
        </authorList>
    </citation>
    <scope>NUCLEOTIDE SEQUENCE [LARGE SCALE GENOMIC DNA]</scope>
    <source>
        <strain evidence="2 3">NPDC021253</strain>
    </source>
</reference>
<sequence length="170" mass="17955">MASGFEAAINEMLAELAQQRESMTRLQQGMASVTGSATAPKRQVSVVVDAQGDITELKFLGQSYRSMAASELSSVIMSTIKEARRDARARLADRAGDVGVAGANVGDLVGGEADWGAALTDAFTVPQPFLDLLQRPPTDLVDGIDLDTGSRRSTNEGETPTRDQEPGDGK</sequence>
<evidence type="ECO:0000313" key="3">
    <source>
        <dbReference type="Proteomes" id="UP001611075"/>
    </source>
</evidence>
<comment type="caution">
    <text evidence="2">The sequence shown here is derived from an EMBL/GenBank/DDBJ whole genome shotgun (WGS) entry which is preliminary data.</text>
</comment>
<accession>A0ABW7SK15</accession>
<organism evidence="2 3">
    <name type="scientific">Micromonospora rubida</name>
    <dbReference type="NCBI Taxonomy" id="2697657"/>
    <lineage>
        <taxon>Bacteria</taxon>
        <taxon>Bacillati</taxon>
        <taxon>Actinomycetota</taxon>
        <taxon>Actinomycetes</taxon>
        <taxon>Micromonosporales</taxon>
        <taxon>Micromonosporaceae</taxon>
        <taxon>Micromonospora</taxon>
    </lineage>
</organism>
<evidence type="ECO:0000256" key="1">
    <source>
        <dbReference type="SAM" id="MobiDB-lite"/>
    </source>
</evidence>